<dbReference type="OrthoDB" id="25620at2759"/>
<dbReference type="EMBL" id="BLAL01000013">
    <property type="protein sequence ID" value="GES75110.1"/>
    <property type="molecule type" value="Genomic_DNA"/>
</dbReference>
<evidence type="ECO:0000313" key="1">
    <source>
        <dbReference type="EMBL" id="GES75110.1"/>
    </source>
</evidence>
<protein>
    <submittedName>
        <fullName evidence="1">Carbohydrate-binding module family 13 protein</fullName>
    </submittedName>
</protein>
<evidence type="ECO:0000313" key="2">
    <source>
        <dbReference type="Proteomes" id="UP000615446"/>
    </source>
</evidence>
<comment type="caution">
    <text evidence="1">The sequence shown here is derived from an EMBL/GenBank/DDBJ whole genome shotgun (WGS) entry which is preliminary data.</text>
</comment>
<dbReference type="Proteomes" id="UP000615446">
    <property type="component" value="Unassembled WGS sequence"/>
</dbReference>
<accession>A0A8H3QC19</accession>
<proteinExistence type="predicted"/>
<gene>
    <name evidence="1" type="ORF">RCL2_000256800</name>
</gene>
<reference evidence="1" key="1">
    <citation type="submission" date="2019-10" db="EMBL/GenBank/DDBJ databases">
        <title>Conservation and host-specific expression of non-tandemly repeated heterogenous ribosome RNA gene in arbuscular mycorrhizal fungi.</title>
        <authorList>
            <person name="Maeda T."/>
            <person name="Kobayashi Y."/>
            <person name="Nakagawa T."/>
            <person name="Ezawa T."/>
            <person name="Yamaguchi K."/>
            <person name="Bino T."/>
            <person name="Nishimoto Y."/>
            <person name="Shigenobu S."/>
            <person name="Kawaguchi M."/>
        </authorList>
    </citation>
    <scope>NUCLEOTIDE SEQUENCE</scope>
    <source>
        <strain evidence="1">HR1</strain>
    </source>
</reference>
<name>A0A8H3QC19_9GLOM</name>
<dbReference type="AlphaFoldDB" id="A0A8H3QC19"/>
<organism evidence="1 2">
    <name type="scientific">Rhizophagus clarus</name>
    <dbReference type="NCBI Taxonomy" id="94130"/>
    <lineage>
        <taxon>Eukaryota</taxon>
        <taxon>Fungi</taxon>
        <taxon>Fungi incertae sedis</taxon>
        <taxon>Mucoromycota</taxon>
        <taxon>Glomeromycotina</taxon>
        <taxon>Glomeromycetes</taxon>
        <taxon>Glomerales</taxon>
        <taxon>Glomeraceae</taxon>
        <taxon>Rhizophagus</taxon>
    </lineage>
</organism>
<sequence>MIFNALRNTLKQCITLIKFIKFTSKEFLNKVYPYKNIIPEKLFEDSIKYFLDNPDNMLEPNAIKKIGIKNIDSKKIITIKHAEVISKWIDRLENTDELKNSYEFNPIFRGSRDGFTAKRFHGVCDDQSRTVAIIRVKDIEDCLISRVEDDELAINNRYNYGHHLIRETLQYMEGMEFNRSYLQYILIDEDIINDGSSPVHSIFQDLYNSNEKSSKFFVSDPKICLQIKRPGYPVIHYYVNGRLEGNNDYDENENLSTSGLVTFDVSNLRPNEKTRLEIS</sequence>